<evidence type="ECO:0000256" key="3">
    <source>
        <dbReference type="ARBA" id="ARBA00022679"/>
    </source>
</evidence>
<sequence length="242" mass="27869">MRELTGVMKRVEFQNLGRIRYKDAWDYQQKLFDLVVNEKIDMKGKEGLEGFSEKSLKQYLLFCEHEHVFTIGKSGNRQNLLIARHLCESRNIDLHEIDRGGDITYHGPGQLVVYPIIDLEEYGIGIKKYISMLEDVVIKTLKHFGLEGDKDEKAMGVWIDSKDPVKARKICAIGVRVSRFVTMHGLALNVNTDLSYFDYINPCGFTDRGVTSIEKEVNRKIDMNDVSERMKEAFAEVFGMTY</sequence>
<dbReference type="GO" id="GO:0005737">
    <property type="term" value="C:cytoplasm"/>
    <property type="evidence" value="ECO:0007669"/>
    <property type="project" value="UniProtKB-SubCell"/>
</dbReference>
<feature type="binding site" evidence="6 9">
    <location>
        <begin position="99"/>
        <end position="106"/>
    </location>
    <ligand>
        <name>substrate</name>
    </ligand>
</feature>
<evidence type="ECO:0000256" key="8">
    <source>
        <dbReference type="PIRSR" id="PIRSR016262-1"/>
    </source>
</evidence>
<dbReference type="PANTHER" id="PTHR10993">
    <property type="entry name" value="OCTANOYLTRANSFERASE"/>
    <property type="match status" value="1"/>
</dbReference>
<dbReference type="PANTHER" id="PTHR10993:SF12">
    <property type="entry name" value="OCTANOYLTRANSFERASE"/>
    <property type="match status" value="1"/>
</dbReference>
<dbReference type="Pfam" id="PF21948">
    <property type="entry name" value="LplA-B_cat"/>
    <property type="match status" value="1"/>
</dbReference>
<evidence type="ECO:0000256" key="2">
    <source>
        <dbReference type="ARBA" id="ARBA00022490"/>
    </source>
</evidence>
<keyword evidence="4 6" id="KW-0012">Acyltransferase</keyword>
<evidence type="ECO:0000259" key="11">
    <source>
        <dbReference type="PROSITE" id="PS51733"/>
    </source>
</evidence>
<name>A0A098C1L8_9BACT</name>
<evidence type="ECO:0000256" key="6">
    <source>
        <dbReference type="HAMAP-Rule" id="MF_00013"/>
    </source>
</evidence>
<dbReference type="HAMAP" id="MF_00013">
    <property type="entry name" value="LipB"/>
    <property type="match status" value="1"/>
</dbReference>
<keyword evidence="13" id="KW-1185">Reference proteome</keyword>
<evidence type="ECO:0000256" key="7">
    <source>
        <dbReference type="PIRNR" id="PIRNR016262"/>
    </source>
</evidence>
<dbReference type="KEGG" id="pbt:ING2E5B_2050"/>
<dbReference type="InterPro" id="IPR045864">
    <property type="entry name" value="aa-tRNA-synth_II/BPL/LPL"/>
</dbReference>
<evidence type="ECO:0000256" key="9">
    <source>
        <dbReference type="PIRSR" id="PIRSR016262-2"/>
    </source>
</evidence>
<feature type="binding site" evidence="6 9">
    <location>
        <begin position="185"/>
        <end position="187"/>
    </location>
    <ligand>
        <name>substrate</name>
    </ligand>
</feature>
<evidence type="ECO:0000313" key="12">
    <source>
        <dbReference type="EMBL" id="CEA16779.1"/>
    </source>
</evidence>
<dbReference type="UniPathway" id="UPA00538">
    <property type="reaction ID" value="UER00592"/>
</dbReference>
<accession>A0A098C1L8</accession>
<dbReference type="GO" id="GO:0033819">
    <property type="term" value="F:lipoyl(octanoyl) transferase activity"/>
    <property type="evidence" value="ECO:0007669"/>
    <property type="project" value="UniProtKB-EC"/>
</dbReference>
<feature type="active site" description="Acyl-thioester intermediate" evidence="6 8">
    <location>
        <position position="203"/>
    </location>
</feature>
<keyword evidence="3 6" id="KW-0808">Transferase</keyword>
<proteinExistence type="inferred from homology"/>
<evidence type="ECO:0000256" key="4">
    <source>
        <dbReference type="ARBA" id="ARBA00023315"/>
    </source>
</evidence>
<dbReference type="SUPFAM" id="SSF55681">
    <property type="entry name" value="Class II aaRS and biotin synthetases"/>
    <property type="match status" value="1"/>
</dbReference>
<comment type="catalytic activity">
    <reaction evidence="6 7">
        <text>octanoyl-[ACP] + L-lysyl-[protein] = N(6)-octanoyl-L-lysyl-[protein] + holo-[ACP] + H(+)</text>
        <dbReference type="Rhea" id="RHEA:17665"/>
        <dbReference type="Rhea" id="RHEA-COMP:9636"/>
        <dbReference type="Rhea" id="RHEA-COMP:9685"/>
        <dbReference type="Rhea" id="RHEA-COMP:9752"/>
        <dbReference type="Rhea" id="RHEA-COMP:9928"/>
        <dbReference type="ChEBI" id="CHEBI:15378"/>
        <dbReference type="ChEBI" id="CHEBI:29969"/>
        <dbReference type="ChEBI" id="CHEBI:64479"/>
        <dbReference type="ChEBI" id="CHEBI:78463"/>
        <dbReference type="ChEBI" id="CHEBI:78809"/>
        <dbReference type="EC" id="2.3.1.181"/>
    </reaction>
</comment>
<dbReference type="InterPro" id="IPR020605">
    <property type="entry name" value="Octanoyltransferase_CS"/>
</dbReference>
<dbReference type="AlphaFoldDB" id="A0A098C1L8"/>
<comment type="pathway">
    <text evidence="1 6 7">Protein modification; protein lipoylation via endogenous pathway; protein N(6)-(lipoyl)lysine from octanoyl-[acyl-carrier-protein]: step 1/2.</text>
</comment>
<dbReference type="HOGENOM" id="CLU_035168_1_3_10"/>
<dbReference type="EC" id="2.3.1.181" evidence="6 7"/>
<dbReference type="GO" id="GO:0009249">
    <property type="term" value="P:protein lipoylation"/>
    <property type="evidence" value="ECO:0007669"/>
    <property type="project" value="InterPro"/>
</dbReference>
<organism evidence="12 13">
    <name type="scientific">Fermentimonas caenicola</name>
    <dbReference type="NCBI Taxonomy" id="1562970"/>
    <lineage>
        <taxon>Bacteria</taxon>
        <taxon>Pseudomonadati</taxon>
        <taxon>Bacteroidota</taxon>
        <taxon>Bacteroidia</taxon>
        <taxon>Bacteroidales</taxon>
        <taxon>Dysgonomonadaceae</taxon>
        <taxon>Fermentimonas</taxon>
    </lineage>
</organism>
<dbReference type="STRING" id="1562970.ING2E5B_2050"/>
<dbReference type="CDD" id="cd16444">
    <property type="entry name" value="LipB"/>
    <property type="match status" value="1"/>
</dbReference>
<dbReference type="EMBL" id="LN515532">
    <property type="protein sequence ID" value="CEA16779.1"/>
    <property type="molecule type" value="Genomic_DNA"/>
</dbReference>
<comment type="miscellaneous">
    <text evidence="6">In the reaction, the free carboxyl group of octanoic acid is attached via an amide linkage to the epsilon-amino group of a specific lysine residue of lipoyl domains of lipoate-dependent enzymes.</text>
</comment>
<evidence type="ECO:0000256" key="1">
    <source>
        <dbReference type="ARBA" id="ARBA00004821"/>
    </source>
</evidence>
<dbReference type="Gene3D" id="3.30.930.10">
    <property type="entry name" value="Bira Bifunctional Protein, Domain 2"/>
    <property type="match status" value="1"/>
</dbReference>
<comment type="function">
    <text evidence="5 6 7">Catalyzes the transfer of endogenously produced octanoic acid from octanoyl-acyl-carrier-protein onto the lipoyl domains of lipoate-dependent enzymes. Lipoyl-ACP can also act as a substrate although octanoyl-ACP is likely to be the physiological substrate.</text>
</comment>
<dbReference type="PROSITE" id="PS01313">
    <property type="entry name" value="LIPB"/>
    <property type="match status" value="1"/>
</dbReference>
<dbReference type="PIRSF" id="PIRSF016262">
    <property type="entry name" value="LPLase"/>
    <property type="match status" value="1"/>
</dbReference>
<dbReference type="PATRIC" id="fig|1562970.3.peg.2025"/>
<dbReference type="NCBIfam" id="TIGR00214">
    <property type="entry name" value="lipB"/>
    <property type="match status" value="1"/>
</dbReference>
<dbReference type="Proteomes" id="UP000032417">
    <property type="component" value="Chromosome 1"/>
</dbReference>
<dbReference type="NCBIfam" id="NF010925">
    <property type="entry name" value="PRK14345.1"/>
    <property type="match status" value="1"/>
</dbReference>
<evidence type="ECO:0000313" key="13">
    <source>
        <dbReference type="Proteomes" id="UP000032417"/>
    </source>
</evidence>
<evidence type="ECO:0000256" key="5">
    <source>
        <dbReference type="ARBA" id="ARBA00024732"/>
    </source>
</evidence>
<evidence type="ECO:0000256" key="10">
    <source>
        <dbReference type="PIRSR" id="PIRSR016262-3"/>
    </source>
</evidence>
<feature type="site" description="Lowers pKa of active site Cys" evidence="6 10">
    <location>
        <position position="169"/>
    </location>
</feature>
<keyword evidence="2 6" id="KW-0963">Cytoplasm</keyword>
<comment type="subcellular location">
    <subcellularLocation>
        <location evidence="6">Cytoplasm</location>
    </subcellularLocation>
</comment>
<dbReference type="InterPro" id="IPR004143">
    <property type="entry name" value="BPL_LPL_catalytic"/>
</dbReference>
<protein>
    <recommendedName>
        <fullName evidence="6 7">Octanoyltransferase</fullName>
        <ecNumber evidence="6 7">2.3.1.181</ecNumber>
    </recommendedName>
    <alternativeName>
        <fullName evidence="6">Lipoate-protein ligase B</fullName>
    </alternativeName>
    <alternativeName>
        <fullName evidence="6">Lipoyl/octanoyl transferase</fullName>
    </alternativeName>
    <alternativeName>
        <fullName evidence="6">Octanoyl-[acyl-carrier-protein]-protein N-octanoyltransferase</fullName>
    </alternativeName>
</protein>
<gene>
    <name evidence="6 12" type="primary">lipB</name>
    <name evidence="12" type="ORF">ING2E5B_2050</name>
</gene>
<dbReference type="FunFam" id="3.30.930.10:FF:000035">
    <property type="entry name" value="Putative lipoyltransferase 2, mitochondrial"/>
    <property type="match status" value="1"/>
</dbReference>
<reference evidence="12 13" key="1">
    <citation type="submission" date="2014-08" db="EMBL/GenBank/DDBJ databases">
        <authorList>
            <person name="Wibberg D."/>
        </authorList>
    </citation>
    <scope>NUCLEOTIDE SEQUENCE [LARGE SCALE GENOMIC DNA]</scope>
    <source>
        <strain evidence="13">ING2-E5B</strain>
    </source>
</reference>
<feature type="domain" description="BPL/LPL catalytic" evidence="11">
    <location>
        <begin position="54"/>
        <end position="242"/>
    </location>
</feature>
<dbReference type="InterPro" id="IPR000544">
    <property type="entry name" value="Octanoyltransferase"/>
</dbReference>
<feature type="binding site" evidence="6 9">
    <location>
        <begin position="172"/>
        <end position="174"/>
    </location>
    <ligand>
        <name>substrate</name>
    </ligand>
</feature>
<dbReference type="PROSITE" id="PS51733">
    <property type="entry name" value="BPL_LPL_CATALYTIC"/>
    <property type="match status" value="1"/>
</dbReference>
<comment type="similarity">
    <text evidence="6 7">Belongs to the LipB family.</text>
</comment>